<accession>L1IYT3</accession>
<evidence type="ECO:0000313" key="2">
    <source>
        <dbReference type="EnsemblProtists" id="EKX41391"/>
    </source>
</evidence>
<name>L1IYT3_GUITC</name>
<dbReference type="KEGG" id="gtt:GUITHDRAFT_153858"/>
<dbReference type="AlphaFoldDB" id="L1IYT3"/>
<dbReference type="RefSeq" id="XP_005828371.1">
    <property type="nucleotide sequence ID" value="XM_005828314.1"/>
</dbReference>
<protein>
    <submittedName>
        <fullName evidence="1 2">Uncharacterized protein</fullName>
    </submittedName>
</protein>
<evidence type="ECO:0000313" key="1">
    <source>
        <dbReference type="EMBL" id="EKX41391.1"/>
    </source>
</evidence>
<sequence length="128" mass="14226">MAFATGYSKEDSLSLSDLAFEMEFVDSEGIEQSVCALHSYGHSSNEWEEFVSRGRDCYASDADEQESQINDDDLLELLALKGPGRIVERSPTCLVEANLRFDNWHSNDSSLCGKTPSNVVTNLRALQL</sequence>
<reference evidence="3" key="2">
    <citation type="submission" date="2012-11" db="EMBL/GenBank/DDBJ databases">
        <authorList>
            <person name="Kuo A."/>
            <person name="Curtis B.A."/>
            <person name="Tanifuji G."/>
            <person name="Burki F."/>
            <person name="Gruber A."/>
            <person name="Irimia M."/>
            <person name="Maruyama S."/>
            <person name="Arias M.C."/>
            <person name="Ball S.G."/>
            <person name="Gile G.H."/>
            <person name="Hirakawa Y."/>
            <person name="Hopkins J.F."/>
            <person name="Rensing S.A."/>
            <person name="Schmutz J."/>
            <person name="Symeonidi A."/>
            <person name="Elias M."/>
            <person name="Eveleigh R.J."/>
            <person name="Herman E.K."/>
            <person name="Klute M.J."/>
            <person name="Nakayama T."/>
            <person name="Obornik M."/>
            <person name="Reyes-Prieto A."/>
            <person name="Armbrust E.V."/>
            <person name="Aves S.J."/>
            <person name="Beiko R.G."/>
            <person name="Coutinho P."/>
            <person name="Dacks J.B."/>
            <person name="Durnford D.G."/>
            <person name="Fast N.M."/>
            <person name="Green B.R."/>
            <person name="Grisdale C."/>
            <person name="Hempe F."/>
            <person name="Henrissat B."/>
            <person name="Hoppner M.P."/>
            <person name="Ishida K.-I."/>
            <person name="Kim E."/>
            <person name="Koreny L."/>
            <person name="Kroth P.G."/>
            <person name="Liu Y."/>
            <person name="Malik S.-B."/>
            <person name="Maier U.G."/>
            <person name="McRose D."/>
            <person name="Mock T."/>
            <person name="Neilson J.A."/>
            <person name="Onodera N.T."/>
            <person name="Poole A.M."/>
            <person name="Pritham E.J."/>
            <person name="Richards T.A."/>
            <person name="Rocap G."/>
            <person name="Roy S.W."/>
            <person name="Sarai C."/>
            <person name="Schaack S."/>
            <person name="Shirato S."/>
            <person name="Slamovits C.H."/>
            <person name="Spencer D.F."/>
            <person name="Suzuki S."/>
            <person name="Worden A.Z."/>
            <person name="Zauner S."/>
            <person name="Barry K."/>
            <person name="Bell C."/>
            <person name="Bharti A.K."/>
            <person name="Crow J.A."/>
            <person name="Grimwood J."/>
            <person name="Kramer R."/>
            <person name="Lindquist E."/>
            <person name="Lucas S."/>
            <person name="Salamov A."/>
            <person name="McFadden G.I."/>
            <person name="Lane C.E."/>
            <person name="Keeling P.J."/>
            <person name="Gray M.W."/>
            <person name="Grigoriev I.V."/>
            <person name="Archibald J.M."/>
        </authorList>
    </citation>
    <scope>NUCLEOTIDE SEQUENCE</scope>
    <source>
        <strain evidence="3">CCMP2712</strain>
    </source>
</reference>
<dbReference type="Proteomes" id="UP000011087">
    <property type="component" value="Unassembled WGS sequence"/>
</dbReference>
<proteinExistence type="predicted"/>
<dbReference type="PaxDb" id="55529-EKX41391"/>
<dbReference type="EMBL" id="JH993024">
    <property type="protein sequence ID" value="EKX41391.1"/>
    <property type="molecule type" value="Genomic_DNA"/>
</dbReference>
<reference evidence="1 3" key="1">
    <citation type="journal article" date="2012" name="Nature">
        <title>Algal genomes reveal evolutionary mosaicism and the fate of nucleomorphs.</title>
        <authorList>
            <consortium name="DOE Joint Genome Institute"/>
            <person name="Curtis B.A."/>
            <person name="Tanifuji G."/>
            <person name="Burki F."/>
            <person name="Gruber A."/>
            <person name="Irimia M."/>
            <person name="Maruyama S."/>
            <person name="Arias M.C."/>
            <person name="Ball S.G."/>
            <person name="Gile G.H."/>
            <person name="Hirakawa Y."/>
            <person name="Hopkins J.F."/>
            <person name="Kuo A."/>
            <person name="Rensing S.A."/>
            <person name="Schmutz J."/>
            <person name="Symeonidi A."/>
            <person name="Elias M."/>
            <person name="Eveleigh R.J."/>
            <person name="Herman E.K."/>
            <person name="Klute M.J."/>
            <person name="Nakayama T."/>
            <person name="Obornik M."/>
            <person name="Reyes-Prieto A."/>
            <person name="Armbrust E.V."/>
            <person name="Aves S.J."/>
            <person name="Beiko R.G."/>
            <person name="Coutinho P."/>
            <person name="Dacks J.B."/>
            <person name="Durnford D.G."/>
            <person name="Fast N.M."/>
            <person name="Green B.R."/>
            <person name="Grisdale C.J."/>
            <person name="Hempel F."/>
            <person name="Henrissat B."/>
            <person name="Hoppner M.P."/>
            <person name="Ishida K."/>
            <person name="Kim E."/>
            <person name="Koreny L."/>
            <person name="Kroth P.G."/>
            <person name="Liu Y."/>
            <person name="Malik S.B."/>
            <person name="Maier U.G."/>
            <person name="McRose D."/>
            <person name="Mock T."/>
            <person name="Neilson J.A."/>
            <person name="Onodera N.T."/>
            <person name="Poole A.M."/>
            <person name="Pritham E.J."/>
            <person name="Richards T.A."/>
            <person name="Rocap G."/>
            <person name="Roy S.W."/>
            <person name="Sarai C."/>
            <person name="Schaack S."/>
            <person name="Shirato S."/>
            <person name="Slamovits C.H."/>
            <person name="Spencer D.F."/>
            <person name="Suzuki S."/>
            <person name="Worden A.Z."/>
            <person name="Zauner S."/>
            <person name="Barry K."/>
            <person name="Bell C."/>
            <person name="Bharti A.K."/>
            <person name="Crow J.A."/>
            <person name="Grimwood J."/>
            <person name="Kramer R."/>
            <person name="Lindquist E."/>
            <person name="Lucas S."/>
            <person name="Salamov A."/>
            <person name="McFadden G.I."/>
            <person name="Lane C.E."/>
            <person name="Keeling P.J."/>
            <person name="Gray M.W."/>
            <person name="Grigoriev I.V."/>
            <person name="Archibald J.M."/>
        </authorList>
    </citation>
    <scope>NUCLEOTIDE SEQUENCE</scope>
    <source>
        <strain evidence="1 3">CCMP2712</strain>
    </source>
</reference>
<evidence type="ECO:0000313" key="3">
    <source>
        <dbReference type="Proteomes" id="UP000011087"/>
    </source>
</evidence>
<keyword evidence="3" id="KW-1185">Reference proteome</keyword>
<dbReference type="HOGENOM" id="CLU_1963788_0_0_1"/>
<dbReference type="EnsemblProtists" id="EKX41391">
    <property type="protein sequence ID" value="EKX41391"/>
    <property type="gene ID" value="GUITHDRAFT_153858"/>
</dbReference>
<reference evidence="2" key="3">
    <citation type="submission" date="2015-06" db="UniProtKB">
        <authorList>
            <consortium name="EnsemblProtists"/>
        </authorList>
    </citation>
    <scope>IDENTIFICATION</scope>
</reference>
<gene>
    <name evidence="1" type="ORF">GUITHDRAFT_153858</name>
</gene>
<organism evidence="1">
    <name type="scientific">Guillardia theta (strain CCMP2712)</name>
    <name type="common">Cryptophyte</name>
    <dbReference type="NCBI Taxonomy" id="905079"/>
    <lineage>
        <taxon>Eukaryota</taxon>
        <taxon>Cryptophyceae</taxon>
        <taxon>Pyrenomonadales</taxon>
        <taxon>Geminigeraceae</taxon>
        <taxon>Guillardia</taxon>
    </lineage>
</organism>
<dbReference type="GeneID" id="17298029"/>